<dbReference type="Proteomes" id="UP000580043">
    <property type="component" value="Unassembled WGS sequence"/>
</dbReference>
<keyword evidence="9" id="KW-0378">Hydrolase</keyword>
<feature type="domain" description="YrdC-like" evidence="11">
    <location>
        <begin position="207"/>
        <end position="419"/>
    </location>
</feature>
<dbReference type="Gene3D" id="3.30.110.120">
    <property type="match status" value="1"/>
</dbReference>
<accession>A0A848G930</accession>
<keyword evidence="4" id="KW-0479">Metal-binding</keyword>
<evidence type="ECO:0000256" key="5">
    <source>
        <dbReference type="ARBA" id="ARBA00022771"/>
    </source>
</evidence>
<keyword evidence="12" id="KW-0808">Transferase</keyword>
<dbReference type="GO" id="GO:0008270">
    <property type="term" value="F:zinc ion binding"/>
    <property type="evidence" value="ECO:0007669"/>
    <property type="project" value="UniProtKB-KW"/>
</dbReference>
<dbReference type="Gene3D" id="3.30.420.40">
    <property type="match status" value="1"/>
</dbReference>
<dbReference type="EMBL" id="JABBGA010000033">
    <property type="protein sequence ID" value="NML28697.1"/>
    <property type="molecule type" value="Genomic_DNA"/>
</dbReference>
<dbReference type="Pfam" id="PF17788">
    <property type="entry name" value="HypF_C"/>
    <property type="match status" value="1"/>
</dbReference>
<keyword evidence="13" id="KW-1185">Reference proteome</keyword>
<dbReference type="Pfam" id="PF22521">
    <property type="entry name" value="HypF_C_2"/>
    <property type="match status" value="1"/>
</dbReference>
<dbReference type="InterPro" id="IPR036046">
    <property type="entry name" value="Acylphosphatase-like_dom_sf"/>
</dbReference>
<dbReference type="AlphaFoldDB" id="A0A848G930"/>
<dbReference type="InterPro" id="IPR006070">
    <property type="entry name" value="Sua5-like_dom"/>
</dbReference>
<proteinExistence type="inferred from homology"/>
<protein>
    <recommendedName>
        <fullName evidence="8">Carbamoyltransferase HypF</fullName>
        <ecNumber evidence="8">6.2.-.-</ecNumber>
    </recommendedName>
</protein>
<organism evidence="12 13">
    <name type="scientific">Zoogloea dura</name>
    <dbReference type="NCBI Taxonomy" id="2728840"/>
    <lineage>
        <taxon>Bacteria</taxon>
        <taxon>Pseudomonadati</taxon>
        <taxon>Pseudomonadota</taxon>
        <taxon>Betaproteobacteria</taxon>
        <taxon>Rhodocyclales</taxon>
        <taxon>Zoogloeaceae</taxon>
        <taxon>Zoogloea</taxon>
    </lineage>
</organism>
<feature type="domain" description="Acylphosphatase-like" evidence="10">
    <location>
        <begin position="11"/>
        <end position="98"/>
    </location>
</feature>
<dbReference type="PANTHER" id="PTHR42959:SF1">
    <property type="entry name" value="CARBAMOYLTRANSFERASE HYPF"/>
    <property type="match status" value="1"/>
</dbReference>
<comment type="similarity">
    <text evidence="2 8">Belongs to the carbamoyltransferase HypF family.</text>
</comment>
<dbReference type="PROSITE" id="PS51163">
    <property type="entry name" value="YRDC"/>
    <property type="match status" value="1"/>
</dbReference>
<dbReference type="PIRSF" id="PIRSF006256">
    <property type="entry name" value="CMPcnvr_hdrg_mat"/>
    <property type="match status" value="1"/>
</dbReference>
<dbReference type="RefSeq" id="WP_169148219.1">
    <property type="nucleotide sequence ID" value="NZ_JABBGA010000033.1"/>
</dbReference>
<dbReference type="InterPro" id="IPR055128">
    <property type="entry name" value="HypF_C_2"/>
</dbReference>
<reference evidence="12 13" key="1">
    <citation type="submission" date="2020-04" db="EMBL/GenBank/DDBJ databases">
        <title>Zoogloea sp. G-4-1-14 isolated from soil.</title>
        <authorList>
            <person name="Dahal R.H."/>
        </authorList>
    </citation>
    <scope>NUCLEOTIDE SEQUENCE [LARGE SCALE GENOMIC DNA]</scope>
    <source>
        <strain evidence="12 13">G-4-1-14</strain>
    </source>
</reference>
<dbReference type="UniPathway" id="UPA00335"/>
<comment type="pathway">
    <text evidence="1 8">Protein modification; [NiFe] hydrogenase maturation.</text>
</comment>
<dbReference type="InterPro" id="IPR001792">
    <property type="entry name" value="Acylphosphatase-like_dom"/>
</dbReference>
<dbReference type="SUPFAM" id="SSF55821">
    <property type="entry name" value="YrdC/RibB"/>
    <property type="match status" value="1"/>
</dbReference>
<gene>
    <name evidence="12" type="primary">hypF</name>
    <name evidence="12" type="ORF">HHL15_23365</name>
</gene>
<evidence type="ECO:0000259" key="11">
    <source>
        <dbReference type="PROSITE" id="PS51163"/>
    </source>
</evidence>
<keyword evidence="3" id="KW-0436">Ligase</keyword>
<sequence length="793" mass="85546">MLLIVDPTRVARRLKVRGVVQGVGFRPFVYRFANQLGLVGWVRNDGEGVEIEIQGSEAVLDAFTQCLVTEAPPLARVDAIEPEVIPPDLTHKDFVILPSVEGGVATSIGPDIAVCPSCLSELFDADDRRWRYPFINCTYCGPRYTITRSLPYDRARTSMADFVQCPACEAEYLHPGDRRFHAEPNACPVCGPKLELYESHGVRALARDPVAETLRRLRLGEIVAIKGVGGYHLACDARNGDAVARLRARKGRPHEPLAIMVLNAASAGRWVRLSPAEETALESPERPIVLLEKRDGFDAALPGLAPGLDEAGVMLPYTPLHTLLFHEAAERPEGMAWLAEPHPLTLVMTSANPHGEPLVKGNGEAFERLAEIADVLLMHDRDIVVRCDDSVLRLRPDLPAGRVEGAVGGSVQFLRRARGFTPLSLPLGEAGPPVLALGALFKASLCVIRGREAFLSQHIGSLDNPASCQALDEAAEHLLGILAQRPEAIAHDAHPDYYSTRLAHALAERFDVATVPVQHHHAHVAAVCAEHQLDEPVLGLAVDGVGLGTDGMPWGGELLWVDGAGFRRLGHLSPLPMPGGDRAAREPWRMAVGVLHALGRSDEAIERFGARDNVEQILGMLMRGSRCPPTTSLGRWFDAAAGLLGVCESMTYEGQAPMQLESLARRFGTILPLPGGHHIDVRPDSGLSVLNLYPLLNQLIGENDAARGAAHFHANLLEALVEWLADAAHATGVRTLVLSGGCMHNCLLAVGMRQRLTGRGFRVFEAQHVPAGDGGLSLGQAWVARAQLMGGGL</sequence>
<comment type="catalytic activity">
    <reaction evidence="7 8">
        <text>C-terminal L-cysteinyl-[HypE protein] + carbamoyl phosphate + ATP + H2O = C-terminal S-carboxamide-L-cysteinyl-[HypE protein] + AMP + phosphate + diphosphate + H(+)</text>
        <dbReference type="Rhea" id="RHEA:55636"/>
        <dbReference type="Rhea" id="RHEA-COMP:14247"/>
        <dbReference type="Rhea" id="RHEA-COMP:14392"/>
        <dbReference type="ChEBI" id="CHEBI:15377"/>
        <dbReference type="ChEBI" id="CHEBI:15378"/>
        <dbReference type="ChEBI" id="CHEBI:30616"/>
        <dbReference type="ChEBI" id="CHEBI:33019"/>
        <dbReference type="ChEBI" id="CHEBI:43474"/>
        <dbReference type="ChEBI" id="CHEBI:58228"/>
        <dbReference type="ChEBI" id="CHEBI:76913"/>
        <dbReference type="ChEBI" id="CHEBI:139126"/>
        <dbReference type="ChEBI" id="CHEBI:456215"/>
    </reaction>
</comment>
<evidence type="ECO:0000313" key="13">
    <source>
        <dbReference type="Proteomes" id="UP000580043"/>
    </source>
</evidence>
<evidence type="ECO:0000256" key="8">
    <source>
        <dbReference type="PIRNR" id="PIRNR006256"/>
    </source>
</evidence>
<feature type="active site" evidence="9">
    <location>
        <position position="26"/>
    </location>
</feature>
<dbReference type="PROSITE" id="PS51160">
    <property type="entry name" value="ACYLPHOSPHATASE_3"/>
    <property type="match status" value="1"/>
</dbReference>
<dbReference type="InterPro" id="IPR017968">
    <property type="entry name" value="Acylphosphatase_CS"/>
</dbReference>
<comment type="catalytic activity">
    <reaction evidence="9">
        <text>an acyl phosphate + H2O = a carboxylate + phosphate + H(+)</text>
        <dbReference type="Rhea" id="RHEA:14965"/>
        <dbReference type="ChEBI" id="CHEBI:15377"/>
        <dbReference type="ChEBI" id="CHEBI:15378"/>
        <dbReference type="ChEBI" id="CHEBI:29067"/>
        <dbReference type="ChEBI" id="CHEBI:43474"/>
        <dbReference type="ChEBI" id="CHEBI:59918"/>
        <dbReference type="EC" id="3.6.1.7"/>
    </reaction>
</comment>
<dbReference type="InterPro" id="IPR051060">
    <property type="entry name" value="Carbamoyltrans_HypF-like"/>
</dbReference>
<keyword evidence="6" id="KW-0862">Zinc</keyword>
<comment type="function">
    <text evidence="8">Involved in the maturation of [NiFe] hydrogenases. Along with HypE, it catalyzes the synthesis of the CN ligands of the active site iron of [NiFe]-hydrogenases. HypF functions as a carbamoyl transferase using carbamoylphosphate as a substrate and transferring the carboxamido moiety in an ATP-dependent reaction to the thiolate of the C-terminal cysteine of HypE yielding a protein-S-carboxamide.</text>
</comment>
<dbReference type="Gene3D" id="3.90.870.50">
    <property type="match status" value="1"/>
</dbReference>
<evidence type="ECO:0000256" key="9">
    <source>
        <dbReference type="PROSITE-ProRule" id="PRU00520"/>
    </source>
</evidence>
<evidence type="ECO:0000256" key="7">
    <source>
        <dbReference type="ARBA" id="ARBA00048220"/>
    </source>
</evidence>
<name>A0A848G930_9RHOO</name>
<keyword evidence="5" id="KW-0863">Zinc-finger</keyword>
<dbReference type="GO" id="GO:0051604">
    <property type="term" value="P:protein maturation"/>
    <property type="evidence" value="ECO:0007669"/>
    <property type="project" value="TreeGrafter"/>
</dbReference>
<dbReference type="SUPFAM" id="SSF54975">
    <property type="entry name" value="Acylphosphatase/BLUF domain-like"/>
    <property type="match status" value="1"/>
</dbReference>
<dbReference type="NCBIfam" id="TIGR00143">
    <property type="entry name" value="hypF"/>
    <property type="match status" value="1"/>
</dbReference>
<dbReference type="EC" id="6.2.-.-" evidence="8"/>
<evidence type="ECO:0000256" key="1">
    <source>
        <dbReference type="ARBA" id="ARBA00004711"/>
    </source>
</evidence>
<dbReference type="GO" id="GO:0016743">
    <property type="term" value="F:carboxyl- or carbamoyltransferase activity"/>
    <property type="evidence" value="ECO:0007669"/>
    <property type="project" value="UniProtKB-UniRule"/>
</dbReference>
<dbReference type="GO" id="GO:0003998">
    <property type="term" value="F:acylphosphatase activity"/>
    <property type="evidence" value="ECO:0007669"/>
    <property type="project" value="UniProtKB-EC"/>
</dbReference>
<evidence type="ECO:0000256" key="4">
    <source>
        <dbReference type="ARBA" id="ARBA00022723"/>
    </source>
</evidence>
<dbReference type="InterPro" id="IPR004421">
    <property type="entry name" value="Carbamoyltransferase_HypF"/>
</dbReference>
<dbReference type="Pfam" id="PF07503">
    <property type="entry name" value="zf-HYPF"/>
    <property type="match status" value="2"/>
</dbReference>
<dbReference type="Pfam" id="PF00708">
    <property type="entry name" value="Acylphosphatase"/>
    <property type="match status" value="1"/>
</dbReference>
<evidence type="ECO:0000313" key="12">
    <source>
        <dbReference type="EMBL" id="NML28697.1"/>
    </source>
</evidence>
<dbReference type="InterPro" id="IPR041440">
    <property type="entry name" value="HypF_C"/>
</dbReference>
<dbReference type="GO" id="GO:0016874">
    <property type="term" value="F:ligase activity"/>
    <property type="evidence" value="ECO:0007669"/>
    <property type="project" value="UniProtKB-UniRule"/>
</dbReference>
<evidence type="ECO:0000259" key="10">
    <source>
        <dbReference type="PROSITE" id="PS51160"/>
    </source>
</evidence>
<dbReference type="Gene3D" id="3.30.420.360">
    <property type="match status" value="1"/>
</dbReference>
<dbReference type="GO" id="GO:0003725">
    <property type="term" value="F:double-stranded RNA binding"/>
    <property type="evidence" value="ECO:0007669"/>
    <property type="project" value="InterPro"/>
</dbReference>
<feature type="active site" evidence="9">
    <location>
        <position position="44"/>
    </location>
</feature>
<evidence type="ECO:0000256" key="6">
    <source>
        <dbReference type="ARBA" id="ARBA00022833"/>
    </source>
</evidence>
<evidence type="ECO:0000256" key="3">
    <source>
        <dbReference type="ARBA" id="ARBA00022598"/>
    </source>
</evidence>
<dbReference type="PROSITE" id="PS00150">
    <property type="entry name" value="ACYLPHOSPHATASE_1"/>
    <property type="match status" value="1"/>
</dbReference>
<evidence type="ECO:0000256" key="2">
    <source>
        <dbReference type="ARBA" id="ARBA00008097"/>
    </source>
</evidence>
<dbReference type="InterPro" id="IPR017945">
    <property type="entry name" value="DHBP_synth_RibB-like_a/b_dom"/>
</dbReference>
<dbReference type="Pfam" id="PF01300">
    <property type="entry name" value="Sua5_yciO_yrdC"/>
    <property type="match status" value="1"/>
</dbReference>
<comment type="caution">
    <text evidence="12">The sequence shown here is derived from an EMBL/GenBank/DDBJ whole genome shotgun (WGS) entry which is preliminary data.</text>
</comment>
<dbReference type="PANTHER" id="PTHR42959">
    <property type="entry name" value="CARBAMOYLTRANSFERASE"/>
    <property type="match status" value="1"/>
</dbReference>
<dbReference type="InterPro" id="IPR011125">
    <property type="entry name" value="Znf_HypF"/>
</dbReference>